<keyword evidence="10" id="KW-1185">Reference proteome</keyword>
<dbReference type="CDD" id="cd02066">
    <property type="entry name" value="GRX_family"/>
    <property type="match status" value="1"/>
</dbReference>
<comment type="similarity">
    <text evidence="2">Belongs to the glutaredoxin family.</text>
</comment>
<dbReference type="PROSITE" id="PS00195">
    <property type="entry name" value="GLUTAREDOXIN_1"/>
    <property type="match status" value="1"/>
</dbReference>
<dbReference type="PRINTS" id="PR00160">
    <property type="entry name" value="GLUTAREDOXIN"/>
</dbReference>
<keyword evidence="5" id="KW-0249">Electron transport</keyword>
<evidence type="ECO:0000256" key="1">
    <source>
        <dbReference type="ARBA" id="ARBA00002549"/>
    </source>
</evidence>
<dbReference type="PANTHER" id="PTHR46185:SF1">
    <property type="entry name" value="GLUTAREDOXIN-1"/>
    <property type="match status" value="1"/>
</dbReference>
<comment type="function">
    <text evidence="1">Has a glutathione-disulfide oxidoreductase activity in the presence of NADPH and glutathione reductase. Reduces low molecular weight disulfides and proteins.</text>
</comment>
<evidence type="ECO:0000256" key="4">
    <source>
        <dbReference type="ARBA" id="ARBA00022448"/>
    </source>
</evidence>
<dbReference type="Gene3D" id="3.40.30.10">
    <property type="entry name" value="Glutaredoxin"/>
    <property type="match status" value="2"/>
</dbReference>
<evidence type="ECO:0000313" key="9">
    <source>
        <dbReference type="EMBL" id="KAI1722225.1"/>
    </source>
</evidence>
<dbReference type="InterPro" id="IPR036249">
    <property type="entry name" value="Thioredoxin-like_sf"/>
</dbReference>
<dbReference type="NCBIfam" id="TIGR02180">
    <property type="entry name" value="GRX_euk"/>
    <property type="match status" value="1"/>
</dbReference>
<dbReference type="Pfam" id="PF00462">
    <property type="entry name" value="Glutaredoxin"/>
    <property type="match status" value="2"/>
</dbReference>
<feature type="domain" description="Glutaredoxin" evidence="8">
    <location>
        <begin position="133"/>
        <end position="200"/>
    </location>
</feature>
<keyword evidence="6" id="KW-1015">Disulfide bond</keyword>
<dbReference type="GO" id="GO:0005739">
    <property type="term" value="C:mitochondrion"/>
    <property type="evidence" value="ECO:0007669"/>
    <property type="project" value="TreeGrafter"/>
</dbReference>
<accession>A0AAD4R4L5</accession>
<dbReference type="InterPro" id="IPR011767">
    <property type="entry name" value="GLR_AS"/>
</dbReference>
<evidence type="ECO:0000256" key="5">
    <source>
        <dbReference type="ARBA" id="ARBA00022982"/>
    </source>
</evidence>
<dbReference type="Proteomes" id="UP001201812">
    <property type="component" value="Unassembled WGS sequence"/>
</dbReference>
<keyword evidence="4" id="KW-0813">Transport</keyword>
<evidence type="ECO:0000256" key="7">
    <source>
        <dbReference type="ARBA" id="ARBA00023284"/>
    </source>
</evidence>
<evidence type="ECO:0000313" key="10">
    <source>
        <dbReference type="Proteomes" id="UP001201812"/>
    </source>
</evidence>
<evidence type="ECO:0000256" key="6">
    <source>
        <dbReference type="ARBA" id="ARBA00023157"/>
    </source>
</evidence>
<gene>
    <name evidence="9" type="ORF">DdX_04534</name>
</gene>
<dbReference type="EMBL" id="JAKKPZ010000004">
    <property type="protein sequence ID" value="KAI1722225.1"/>
    <property type="molecule type" value="Genomic_DNA"/>
</dbReference>
<protein>
    <recommendedName>
        <fullName evidence="3">Glutaredoxin-1</fullName>
    </recommendedName>
</protein>
<reference evidence="9" key="1">
    <citation type="submission" date="2022-01" db="EMBL/GenBank/DDBJ databases">
        <title>Genome Sequence Resource for Two Populations of Ditylenchus destructor, the Migratory Endoparasitic Phytonematode.</title>
        <authorList>
            <person name="Zhang H."/>
            <person name="Lin R."/>
            <person name="Xie B."/>
        </authorList>
    </citation>
    <scope>NUCLEOTIDE SEQUENCE</scope>
    <source>
        <strain evidence="9">BazhouSP</strain>
    </source>
</reference>
<organism evidence="9 10">
    <name type="scientific">Ditylenchus destructor</name>
    <dbReference type="NCBI Taxonomy" id="166010"/>
    <lineage>
        <taxon>Eukaryota</taxon>
        <taxon>Metazoa</taxon>
        <taxon>Ecdysozoa</taxon>
        <taxon>Nematoda</taxon>
        <taxon>Chromadorea</taxon>
        <taxon>Rhabditida</taxon>
        <taxon>Tylenchina</taxon>
        <taxon>Tylenchomorpha</taxon>
        <taxon>Sphaerularioidea</taxon>
        <taxon>Anguinidae</taxon>
        <taxon>Anguininae</taxon>
        <taxon>Ditylenchus</taxon>
    </lineage>
</organism>
<dbReference type="PANTHER" id="PTHR46185">
    <property type="entry name" value="GLUTAREDOXIN-1"/>
    <property type="match status" value="1"/>
</dbReference>
<dbReference type="InterPro" id="IPR011899">
    <property type="entry name" value="Glutaredoxin_euk/vir"/>
</dbReference>
<dbReference type="InterPro" id="IPR047185">
    <property type="entry name" value="GLRX1"/>
</dbReference>
<comment type="caution">
    <text evidence="9">The sequence shown here is derived from an EMBL/GenBank/DDBJ whole genome shotgun (WGS) entry which is preliminary data.</text>
</comment>
<dbReference type="SUPFAM" id="SSF52833">
    <property type="entry name" value="Thioredoxin-like"/>
    <property type="match status" value="2"/>
</dbReference>
<evidence type="ECO:0000259" key="8">
    <source>
        <dbReference type="Pfam" id="PF00462"/>
    </source>
</evidence>
<dbReference type="GO" id="GO:0015038">
    <property type="term" value="F:glutathione disulfide oxidoreductase activity"/>
    <property type="evidence" value="ECO:0007669"/>
    <property type="project" value="TreeGrafter"/>
</dbReference>
<evidence type="ECO:0000256" key="3">
    <source>
        <dbReference type="ARBA" id="ARBA00013662"/>
    </source>
</evidence>
<feature type="domain" description="Glutaredoxin" evidence="8">
    <location>
        <begin position="17"/>
        <end position="81"/>
    </location>
</feature>
<keyword evidence="7" id="KW-0676">Redox-active center</keyword>
<evidence type="ECO:0000256" key="2">
    <source>
        <dbReference type="ARBA" id="ARBA00007787"/>
    </source>
</evidence>
<dbReference type="CDD" id="cd03419">
    <property type="entry name" value="GRX_GRXh_1_2_like"/>
    <property type="match status" value="1"/>
</dbReference>
<dbReference type="AlphaFoldDB" id="A0AAD4R4L5"/>
<dbReference type="InterPro" id="IPR002109">
    <property type="entry name" value="Glutaredoxin"/>
</dbReference>
<dbReference type="PROSITE" id="PS51354">
    <property type="entry name" value="GLUTAREDOXIN_2"/>
    <property type="match status" value="2"/>
</dbReference>
<name>A0AAD4R4L5_9BILA</name>
<sequence length="227" mass="25282">MGETKKFVDNVIASNKVAVFSKSYCPFCHKAKAALKSCNLAKGALKFLEIESHPDMEQIMDYLKELTGERTVPRVFIGGKFLGGGDATEAAKKDGSLEKKLEEVGALWKPNQPGNVNAEVKKYLDFWIGIRRVVMFFDGSCPHSRQAKAAVDKFGFVRGREGVIVLLDIECRDDIEEIREELREISGQRTLPQLYLDGNFYGDGDKILATVADGTFEKKVREIGALQ</sequence>
<dbReference type="InterPro" id="IPR014025">
    <property type="entry name" value="Glutaredoxin_subgr"/>
</dbReference>
<proteinExistence type="inferred from homology"/>